<dbReference type="SUPFAM" id="SSF49842">
    <property type="entry name" value="TNF-like"/>
    <property type="match status" value="1"/>
</dbReference>
<gene>
    <name evidence="6" type="ORF">ACEWY4_001475</name>
</gene>
<dbReference type="Proteomes" id="UP001591681">
    <property type="component" value="Unassembled WGS sequence"/>
</dbReference>
<evidence type="ECO:0000259" key="5">
    <source>
        <dbReference type="PROSITE" id="PS50871"/>
    </source>
</evidence>
<evidence type="ECO:0000256" key="1">
    <source>
        <dbReference type="ARBA" id="ARBA00004613"/>
    </source>
</evidence>
<dbReference type="EMBL" id="JBHFQA010000002">
    <property type="protein sequence ID" value="KAL2102307.1"/>
    <property type="molecule type" value="Genomic_DNA"/>
</dbReference>
<dbReference type="InterPro" id="IPR050822">
    <property type="entry name" value="Cerebellin_Synaptic_Org"/>
</dbReference>
<evidence type="ECO:0000313" key="6">
    <source>
        <dbReference type="EMBL" id="KAL2102307.1"/>
    </source>
</evidence>
<dbReference type="Pfam" id="PF00386">
    <property type="entry name" value="C1q"/>
    <property type="match status" value="1"/>
</dbReference>
<keyword evidence="3 4" id="KW-0732">Signal</keyword>
<dbReference type="PANTHER" id="PTHR22923">
    <property type="entry name" value="CEREBELLIN-RELATED"/>
    <property type="match status" value="1"/>
</dbReference>
<protein>
    <recommendedName>
        <fullName evidence="5">C1q domain-containing protein</fullName>
    </recommendedName>
</protein>
<accession>A0ABD1KT15</accession>
<dbReference type="PROSITE" id="PS50871">
    <property type="entry name" value="C1Q"/>
    <property type="match status" value="1"/>
</dbReference>
<evidence type="ECO:0000256" key="2">
    <source>
        <dbReference type="ARBA" id="ARBA00022525"/>
    </source>
</evidence>
<dbReference type="PRINTS" id="PR00007">
    <property type="entry name" value="COMPLEMNTC1Q"/>
</dbReference>
<dbReference type="InterPro" id="IPR008983">
    <property type="entry name" value="Tumour_necrosis_fac-like_dom"/>
</dbReference>
<proteinExistence type="predicted"/>
<dbReference type="PANTHER" id="PTHR22923:SF102">
    <property type="entry name" value="CEREBELLIN 13-RELATED"/>
    <property type="match status" value="1"/>
</dbReference>
<comment type="subcellular location">
    <subcellularLocation>
        <location evidence="1">Secreted</location>
    </subcellularLocation>
</comment>
<keyword evidence="7" id="KW-1185">Reference proteome</keyword>
<dbReference type="InterPro" id="IPR001073">
    <property type="entry name" value="C1q_dom"/>
</dbReference>
<dbReference type="SMART" id="SM00110">
    <property type="entry name" value="C1Q"/>
    <property type="match status" value="1"/>
</dbReference>
<keyword evidence="2" id="KW-0964">Secreted</keyword>
<dbReference type="AlphaFoldDB" id="A0ABD1KT15"/>
<evidence type="ECO:0000256" key="4">
    <source>
        <dbReference type="SAM" id="SignalP"/>
    </source>
</evidence>
<organism evidence="6 7">
    <name type="scientific">Coilia grayii</name>
    <name type="common">Gray's grenadier anchovy</name>
    <dbReference type="NCBI Taxonomy" id="363190"/>
    <lineage>
        <taxon>Eukaryota</taxon>
        <taxon>Metazoa</taxon>
        <taxon>Chordata</taxon>
        <taxon>Craniata</taxon>
        <taxon>Vertebrata</taxon>
        <taxon>Euteleostomi</taxon>
        <taxon>Actinopterygii</taxon>
        <taxon>Neopterygii</taxon>
        <taxon>Teleostei</taxon>
        <taxon>Clupei</taxon>
        <taxon>Clupeiformes</taxon>
        <taxon>Clupeoidei</taxon>
        <taxon>Engraulidae</taxon>
        <taxon>Coilinae</taxon>
        <taxon>Coilia</taxon>
    </lineage>
</organism>
<dbReference type="Gene3D" id="2.60.120.40">
    <property type="match status" value="1"/>
</dbReference>
<evidence type="ECO:0000313" key="7">
    <source>
        <dbReference type="Proteomes" id="UP001591681"/>
    </source>
</evidence>
<sequence length="296" mass="32259">MRTVVVLVCLCASAAVADLKEILRSPETAVQPDLDVTVQKVLEDQDDVPSTTDCPPDPCRLQGQVGSMVTRLVAGEKMIKELRAVVKEQASMLTQQKASIEELTYVVTQQKSAIDRLNFALKSANEAQSGAAGRQRSVRSVSESKAEELMTEVTVSHQPKMAFTASLYSSGDNTLGPLSGDTNIVFRNVITNVGDAYSPTTGIFKAPHKGVYYFRFTAFNIGKDAKRVALLKNGNAIVTVTDNQSSEYREESSSNAAVLELNIGDEVNLVLRADHSVYDDEHHHTTFSGFLLFTQP</sequence>
<dbReference type="GO" id="GO:0005576">
    <property type="term" value="C:extracellular region"/>
    <property type="evidence" value="ECO:0007669"/>
    <property type="project" value="UniProtKB-SubCell"/>
</dbReference>
<reference evidence="6 7" key="1">
    <citation type="submission" date="2024-09" db="EMBL/GenBank/DDBJ databases">
        <title>A chromosome-level genome assembly of Gray's grenadier anchovy, Coilia grayii.</title>
        <authorList>
            <person name="Fu Z."/>
        </authorList>
    </citation>
    <scope>NUCLEOTIDE SEQUENCE [LARGE SCALE GENOMIC DNA]</scope>
    <source>
        <strain evidence="6">G4</strain>
        <tissue evidence="6">Muscle</tissue>
    </source>
</reference>
<feature type="domain" description="C1q" evidence="5">
    <location>
        <begin position="156"/>
        <end position="296"/>
    </location>
</feature>
<evidence type="ECO:0000256" key="3">
    <source>
        <dbReference type="ARBA" id="ARBA00022729"/>
    </source>
</evidence>
<comment type="caution">
    <text evidence="6">The sequence shown here is derived from an EMBL/GenBank/DDBJ whole genome shotgun (WGS) entry which is preliminary data.</text>
</comment>
<feature type="signal peptide" evidence="4">
    <location>
        <begin position="1"/>
        <end position="19"/>
    </location>
</feature>
<name>A0ABD1KT15_9TELE</name>
<feature type="chain" id="PRO_5044780999" description="C1q domain-containing protein" evidence="4">
    <location>
        <begin position="20"/>
        <end position="296"/>
    </location>
</feature>